<accession>A0A9K3LR77</accession>
<keyword evidence="3" id="KW-1185">Reference proteome</keyword>
<reference evidence="2" key="1">
    <citation type="journal article" date="2021" name="Sci. Rep.">
        <title>Diploid genomic architecture of Nitzschia inconspicua, an elite biomass production diatom.</title>
        <authorList>
            <person name="Oliver A."/>
            <person name="Podell S."/>
            <person name="Pinowska A."/>
            <person name="Traller J.C."/>
            <person name="Smith S.R."/>
            <person name="McClure R."/>
            <person name="Beliaev A."/>
            <person name="Bohutskyi P."/>
            <person name="Hill E.A."/>
            <person name="Rabines A."/>
            <person name="Zheng H."/>
            <person name="Allen L.Z."/>
            <person name="Kuo A."/>
            <person name="Grigoriev I.V."/>
            <person name="Allen A.E."/>
            <person name="Hazlebeck D."/>
            <person name="Allen E.E."/>
        </authorList>
    </citation>
    <scope>NUCLEOTIDE SEQUENCE</scope>
    <source>
        <strain evidence="2">Hildebrandi</strain>
    </source>
</reference>
<reference evidence="2" key="2">
    <citation type="submission" date="2021-04" db="EMBL/GenBank/DDBJ databases">
        <authorList>
            <person name="Podell S."/>
        </authorList>
    </citation>
    <scope>NUCLEOTIDE SEQUENCE</scope>
    <source>
        <strain evidence="2">Hildebrandi</strain>
    </source>
</reference>
<feature type="region of interest" description="Disordered" evidence="1">
    <location>
        <begin position="67"/>
        <end position="143"/>
    </location>
</feature>
<evidence type="ECO:0000313" key="3">
    <source>
        <dbReference type="Proteomes" id="UP000693970"/>
    </source>
</evidence>
<evidence type="ECO:0000313" key="2">
    <source>
        <dbReference type="EMBL" id="KAG7366459.1"/>
    </source>
</evidence>
<dbReference type="Proteomes" id="UP000693970">
    <property type="component" value="Unassembled WGS sequence"/>
</dbReference>
<dbReference type="EMBL" id="JAGRRH010000007">
    <property type="protein sequence ID" value="KAG7366459.1"/>
    <property type="molecule type" value="Genomic_DNA"/>
</dbReference>
<organism evidence="2 3">
    <name type="scientific">Nitzschia inconspicua</name>
    <dbReference type="NCBI Taxonomy" id="303405"/>
    <lineage>
        <taxon>Eukaryota</taxon>
        <taxon>Sar</taxon>
        <taxon>Stramenopiles</taxon>
        <taxon>Ochrophyta</taxon>
        <taxon>Bacillariophyta</taxon>
        <taxon>Bacillariophyceae</taxon>
        <taxon>Bacillariophycidae</taxon>
        <taxon>Bacillariales</taxon>
        <taxon>Bacillariaceae</taxon>
        <taxon>Nitzschia</taxon>
    </lineage>
</organism>
<feature type="compositionally biased region" description="Basic and acidic residues" evidence="1">
    <location>
        <begin position="73"/>
        <end position="91"/>
    </location>
</feature>
<evidence type="ECO:0000256" key="1">
    <source>
        <dbReference type="SAM" id="MobiDB-lite"/>
    </source>
</evidence>
<comment type="caution">
    <text evidence="2">The sequence shown here is derived from an EMBL/GenBank/DDBJ whole genome shotgun (WGS) entry which is preliminary data.</text>
</comment>
<feature type="compositionally biased region" description="Acidic residues" evidence="1">
    <location>
        <begin position="92"/>
        <end position="119"/>
    </location>
</feature>
<proteinExistence type="predicted"/>
<sequence>MVRWTKSDDAKLIELWRTARNGVDPTKLDTPSVKAVHSKYFPEKKYENFAPLYRNKARSFQVARTLDGHRKRSSDAKAKQVDQVEIDLSKSDEDESSGEEEEAEQEESELENSFEETTDDMPPTPIRNRTPAKKSSTPAGESTIGVADITSSMKKMNVDPFCPYNFNATFPFIISSYGEGDDEMCDIFFFVPTLPRECFKPDVINNGNAFTLSMRVPRFFFKGKRILLANHENPNFNENTAAAQAFKKVCGRIETGNVNIQSIYTKPQIVQLPFVCEERIVEFEIQIARNNLGNLTDLCGGVQFHVVLWAKLRKIREKTRIVGKYRMIHDDSSDDDDMDL</sequence>
<name>A0A9K3LR77_9STRA</name>
<gene>
    <name evidence="2" type="ORF">IV203_029129</name>
</gene>
<dbReference type="AlphaFoldDB" id="A0A9K3LR77"/>
<protein>
    <submittedName>
        <fullName evidence="2">Uncharacterized protein</fullName>
    </submittedName>
</protein>